<keyword evidence="1" id="KW-0812">Transmembrane</keyword>
<dbReference type="InterPro" id="IPR003399">
    <property type="entry name" value="Mce/MlaD"/>
</dbReference>
<reference evidence="3" key="1">
    <citation type="submission" date="2016-10" db="EMBL/GenBank/DDBJ databases">
        <authorList>
            <person name="de Groot N.N."/>
        </authorList>
    </citation>
    <scope>NUCLEOTIDE SEQUENCE</scope>
</reference>
<dbReference type="AlphaFoldDB" id="A0A1W1BHR1"/>
<dbReference type="PANTHER" id="PTHR36698:SF2">
    <property type="entry name" value="MCE_MLAD DOMAIN-CONTAINING PROTEIN"/>
    <property type="match status" value="1"/>
</dbReference>
<keyword evidence="1" id="KW-1133">Transmembrane helix</keyword>
<dbReference type="Pfam" id="PF02470">
    <property type="entry name" value="MlaD"/>
    <property type="match status" value="1"/>
</dbReference>
<feature type="domain" description="Mce/MlaD" evidence="2">
    <location>
        <begin position="47"/>
        <end position="116"/>
    </location>
</feature>
<proteinExistence type="predicted"/>
<evidence type="ECO:0000313" key="3">
    <source>
        <dbReference type="EMBL" id="SFV53080.1"/>
    </source>
</evidence>
<gene>
    <name evidence="3" type="ORF">MNB_SV-6-20</name>
</gene>
<organism evidence="3">
    <name type="scientific">hydrothermal vent metagenome</name>
    <dbReference type="NCBI Taxonomy" id="652676"/>
    <lineage>
        <taxon>unclassified sequences</taxon>
        <taxon>metagenomes</taxon>
        <taxon>ecological metagenomes</taxon>
    </lineage>
</organism>
<accession>A0A1W1BHR1</accession>
<feature type="transmembrane region" description="Helical" evidence="1">
    <location>
        <begin position="7"/>
        <end position="28"/>
    </location>
</feature>
<dbReference type="EMBL" id="FPHC01000028">
    <property type="protein sequence ID" value="SFV53080.1"/>
    <property type="molecule type" value="Genomic_DNA"/>
</dbReference>
<dbReference type="PANTHER" id="PTHR36698">
    <property type="entry name" value="BLL5892 PROTEIN"/>
    <property type="match status" value="1"/>
</dbReference>
<evidence type="ECO:0000256" key="1">
    <source>
        <dbReference type="SAM" id="Phobius"/>
    </source>
</evidence>
<sequence length="307" mass="34305">MYSRVNYTLIGVFVILFSLGILYFAFWLGGKGSHDDNKIYMLRMKESISGLSKDSGVKLKGVNIGTVKEIRVNPKNIEEVEILLSIDKDIPIKEDMKGVIKMFGLTGLSYIEIEGGSNGAKSIESKDGEIPLIKSGDSLFVDAETRLKHISDKLADILDRGDKLLSDENIKNLSSVLKNTDKITAKGVDIEDKVASLMVEVNTTIKEFRVSFNKLAKGYDELALNLKRDMPPLTKSIKQTSDNIDRLSIEIEKTVKRGDYNFKKILQPSINDIEALSEELSRLTRELRQSPSDILFKSRGSRRGPGE</sequence>
<keyword evidence="1" id="KW-0472">Membrane</keyword>
<name>A0A1W1BHR1_9ZZZZ</name>
<evidence type="ECO:0000259" key="2">
    <source>
        <dbReference type="Pfam" id="PF02470"/>
    </source>
</evidence>
<protein>
    <submittedName>
        <fullName evidence="3">Possible ABC transport system periplasmic substrate-binding protein</fullName>
    </submittedName>
</protein>